<dbReference type="OrthoDB" id="4200124at2759"/>
<feature type="region of interest" description="Disordered" evidence="2">
    <location>
        <begin position="904"/>
        <end position="945"/>
    </location>
</feature>
<feature type="compositionally biased region" description="Gly residues" evidence="2">
    <location>
        <begin position="981"/>
        <end position="990"/>
    </location>
</feature>
<feature type="compositionally biased region" description="Acidic residues" evidence="2">
    <location>
        <begin position="510"/>
        <end position="531"/>
    </location>
</feature>
<dbReference type="Pfam" id="PF12937">
    <property type="entry name" value="F-box-like"/>
    <property type="match status" value="1"/>
</dbReference>
<dbReference type="InterPro" id="IPR001810">
    <property type="entry name" value="F-box_dom"/>
</dbReference>
<feature type="region of interest" description="Disordered" evidence="2">
    <location>
        <begin position="341"/>
        <end position="362"/>
    </location>
</feature>
<feature type="compositionally biased region" description="Low complexity" evidence="2">
    <location>
        <begin position="457"/>
        <end position="475"/>
    </location>
</feature>
<evidence type="ECO:0000256" key="1">
    <source>
        <dbReference type="SAM" id="Coils"/>
    </source>
</evidence>
<feature type="compositionally biased region" description="Acidic residues" evidence="2">
    <location>
        <begin position="323"/>
        <end position="332"/>
    </location>
</feature>
<organism evidence="4 5">
    <name type="scientific">Thermothielavioides terrestris (strain ATCC 38088 / NRRL 8126)</name>
    <name type="common">Thielavia terrestris</name>
    <dbReference type="NCBI Taxonomy" id="578455"/>
    <lineage>
        <taxon>Eukaryota</taxon>
        <taxon>Fungi</taxon>
        <taxon>Dikarya</taxon>
        <taxon>Ascomycota</taxon>
        <taxon>Pezizomycotina</taxon>
        <taxon>Sordariomycetes</taxon>
        <taxon>Sordariomycetidae</taxon>
        <taxon>Sordariales</taxon>
        <taxon>Chaetomiaceae</taxon>
        <taxon>Thermothielavioides</taxon>
        <taxon>Thermothielavioides terrestris</taxon>
    </lineage>
</organism>
<dbReference type="eggNOG" id="ENOG502SKJD">
    <property type="taxonomic scope" value="Eukaryota"/>
</dbReference>
<evidence type="ECO:0000313" key="5">
    <source>
        <dbReference type="Proteomes" id="UP000008181"/>
    </source>
</evidence>
<dbReference type="KEGG" id="ttt:THITE_2115847"/>
<feature type="compositionally biased region" description="Low complexity" evidence="2">
    <location>
        <begin position="922"/>
        <end position="945"/>
    </location>
</feature>
<evidence type="ECO:0000313" key="4">
    <source>
        <dbReference type="EMBL" id="AEO67073.1"/>
    </source>
</evidence>
<keyword evidence="1" id="KW-0175">Coiled coil</keyword>
<feature type="domain" description="F-box" evidence="3">
    <location>
        <begin position="18"/>
        <end position="63"/>
    </location>
</feature>
<accession>G2QYH8</accession>
<dbReference type="InterPro" id="IPR036047">
    <property type="entry name" value="F-box-like_dom_sf"/>
</dbReference>
<dbReference type="AlphaFoldDB" id="G2QYH8"/>
<feature type="coiled-coil region" evidence="1">
    <location>
        <begin position="555"/>
        <end position="632"/>
    </location>
</feature>
<dbReference type="EMBL" id="CP003010">
    <property type="protein sequence ID" value="AEO67073.1"/>
    <property type="molecule type" value="Genomic_DNA"/>
</dbReference>
<dbReference type="SUPFAM" id="SSF81383">
    <property type="entry name" value="F-box domain"/>
    <property type="match status" value="1"/>
</dbReference>
<dbReference type="CDD" id="cd09917">
    <property type="entry name" value="F-box_SF"/>
    <property type="match status" value="1"/>
</dbReference>
<dbReference type="RefSeq" id="XP_003653409.1">
    <property type="nucleotide sequence ID" value="XM_003653361.1"/>
</dbReference>
<proteinExistence type="predicted"/>
<feature type="region of interest" description="Disordered" evidence="2">
    <location>
        <begin position="444"/>
        <end position="551"/>
    </location>
</feature>
<feature type="compositionally biased region" description="Acidic residues" evidence="2">
    <location>
        <begin position="993"/>
        <end position="1003"/>
    </location>
</feature>
<feature type="region of interest" description="Disordered" evidence="2">
    <location>
        <begin position="381"/>
        <end position="400"/>
    </location>
</feature>
<sequence length="1037" mass="113508">MASMAAQEAIARPSTNRSLSFVDLPREVQEEIVRHCSARDLVCVALVSKHFRDLAAAQLYREFVIVFPDEDNPQFNTPVDALAGGFDTFVTSDYNYAQYLRNLCFDTLYMGDKAEVAYCPYLANLSCGKFMNTLLLLTLRKARALESFKWNIRVELSRPVYNQLHQIEALSHVHIRMQSGPSQYEIPPPLPYSPAHTHSPPVPAHAAPVASIPPSTAFGLIPPPPTQGFYLPTSTVSLPPVSLPPLPKAGRLKASKRTPVTKEPPTLSGFKRLKSLAVLDIESLDIVPELQSCIRNSAGTLSKLKLSLSEKLASTARKPSVDPDLEDSDQDDELLPIPAASQSHAQNDEMSGPARAFRAQEERKAQESVLGRIFDVEPTQAERTHVVTTEKKKETGKAKSEQDVVDFMKTVATKLMGELNGTRDFAAPQEVLDMIGLAAQKYMDEAKSRKEREGQKAESSGASSSSAAPGSKGSQEGTDETLAELSDSAVSLFRESSTSNKAKEDQGDANPDDINIEEPEEQLAIDPEDPPSSEGAINEPISPSPEDPACTTAPLANAKAEYGKALATLEAQKAKYKALAGELEEFESQAHALARDIRRWRAANASVDSQSLAEAESRLASFTRSVRDMQKEIGACEAAIEYAETVPTDRRDLARDQARARHMQDYLRDTRGIALESLSIYLIPVKASVLSRAVDLRVLRRLTLLNVGIQAPIWALLHRENKESPLPLRKIFTDNVSKVFLDFVSSLQEVHELFMLERETKARPESFAPRTQTTIDQIRKLALKKHLPTLRRLMIKNLADTSWDVDKKAVLALCRFGRKLEELACNMSIGAMHCLMQHVAGLASLRALHVVHLRNDDTCLSVMRETKRFLIDNVSHYPDLKLRWIAIDEDDRADELVRVADWPRRGKKKTGRDGKKGKGKQKATSSFSSSSSSSTTSASTSSPAGGMNLGSLNLNLGSTSAEDVDVSALIAAAWLGPGGEDGGAALGGGASSESDEENEDDGPDGSLGQKIDTVEAIPFYEVPDVRIFKKEIVAGRL</sequence>
<dbReference type="Proteomes" id="UP000008181">
    <property type="component" value="Chromosome 2"/>
</dbReference>
<feature type="compositionally biased region" description="Basic and acidic residues" evidence="2">
    <location>
        <begin position="444"/>
        <end position="456"/>
    </location>
</feature>
<evidence type="ECO:0000259" key="3">
    <source>
        <dbReference type="PROSITE" id="PS50181"/>
    </source>
</evidence>
<keyword evidence="5" id="KW-1185">Reference proteome</keyword>
<dbReference type="PROSITE" id="PS50181">
    <property type="entry name" value="FBOX"/>
    <property type="match status" value="1"/>
</dbReference>
<evidence type="ECO:0000256" key="2">
    <source>
        <dbReference type="SAM" id="MobiDB-lite"/>
    </source>
</evidence>
<gene>
    <name evidence="4" type="ORF">THITE_2115847</name>
</gene>
<dbReference type="GeneID" id="11515287"/>
<feature type="region of interest" description="Disordered" evidence="2">
    <location>
        <begin position="313"/>
        <end position="332"/>
    </location>
</feature>
<feature type="region of interest" description="Disordered" evidence="2">
    <location>
        <begin position="981"/>
        <end position="1011"/>
    </location>
</feature>
<reference evidence="4 5" key="1">
    <citation type="journal article" date="2011" name="Nat. Biotechnol.">
        <title>Comparative genomic analysis of the thermophilic biomass-degrading fungi Myceliophthora thermophila and Thielavia terrestris.</title>
        <authorList>
            <person name="Berka R.M."/>
            <person name="Grigoriev I.V."/>
            <person name="Otillar R."/>
            <person name="Salamov A."/>
            <person name="Grimwood J."/>
            <person name="Reid I."/>
            <person name="Ishmael N."/>
            <person name="John T."/>
            <person name="Darmond C."/>
            <person name="Moisan M.-C."/>
            <person name="Henrissat B."/>
            <person name="Coutinho P.M."/>
            <person name="Lombard V."/>
            <person name="Natvig D.O."/>
            <person name="Lindquist E."/>
            <person name="Schmutz J."/>
            <person name="Lucas S."/>
            <person name="Harris P."/>
            <person name="Powlowski J."/>
            <person name="Bellemare A."/>
            <person name="Taylor D."/>
            <person name="Butler G."/>
            <person name="de Vries R.P."/>
            <person name="Allijn I.E."/>
            <person name="van den Brink J."/>
            <person name="Ushinsky S."/>
            <person name="Storms R."/>
            <person name="Powell A.J."/>
            <person name="Paulsen I.T."/>
            <person name="Elbourne L.D.H."/>
            <person name="Baker S.E."/>
            <person name="Magnuson J."/>
            <person name="LaBoissiere S."/>
            <person name="Clutterbuck A.J."/>
            <person name="Martinez D."/>
            <person name="Wogulis M."/>
            <person name="de Leon A.L."/>
            <person name="Rey M.W."/>
            <person name="Tsang A."/>
        </authorList>
    </citation>
    <scope>NUCLEOTIDE SEQUENCE [LARGE SCALE GENOMIC DNA]</scope>
    <source>
        <strain evidence="5">ATCC 38088 / NRRL 8126</strain>
    </source>
</reference>
<protein>
    <recommendedName>
        <fullName evidence="3">F-box domain-containing protein</fullName>
    </recommendedName>
</protein>
<dbReference type="HOGENOM" id="CLU_008260_0_0_1"/>
<name>G2QYH8_THETT</name>